<evidence type="ECO:0000313" key="3">
    <source>
        <dbReference type="EMBL" id="VFK71177.1"/>
    </source>
</evidence>
<dbReference type="EMBL" id="CAADGD010000053">
    <property type="protein sequence ID" value="VFK71177.1"/>
    <property type="molecule type" value="Genomic_DNA"/>
</dbReference>
<protein>
    <submittedName>
        <fullName evidence="2">Uncharacterized protein</fullName>
    </submittedName>
</protein>
<reference evidence="2" key="1">
    <citation type="submission" date="2019-02" db="EMBL/GenBank/DDBJ databases">
        <authorList>
            <person name="Gruber-Vodicka R. H."/>
            <person name="Seah K. B. B."/>
        </authorList>
    </citation>
    <scope>NUCLEOTIDE SEQUENCE</scope>
    <source>
        <strain evidence="3">BECK_BY19</strain>
        <strain evidence="2">BECK_BY8</strain>
    </source>
</reference>
<evidence type="ECO:0000256" key="1">
    <source>
        <dbReference type="SAM" id="MobiDB-lite"/>
    </source>
</evidence>
<dbReference type="AlphaFoldDB" id="A0A451AF54"/>
<evidence type="ECO:0000313" key="2">
    <source>
        <dbReference type="EMBL" id="VFK64679.1"/>
    </source>
</evidence>
<gene>
    <name evidence="2" type="ORF">BECKUNK1418G_GA0071005_104921</name>
    <name evidence="3" type="ORF">BECKUNK1418H_GA0071006_105321</name>
</gene>
<proteinExistence type="predicted"/>
<dbReference type="EMBL" id="CAADFZ010000049">
    <property type="protein sequence ID" value="VFK64679.1"/>
    <property type="molecule type" value="Genomic_DNA"/>
</dbReference>
<sequence>MKAIDELSAYRQRRDETDNHDNQEDLPGTGLFVPGDRHANGTLMGVENHDR</sequence>
<name>A0A451AF54_9GAMM</name>
<feature type="compositionally biased region" description="Basic and acidic residues" evidence="1">
    <location>
        <begin position="12"/>
        <end position="23"/>
    </location>
</feature>
<feature type="region of interest" description="Disordered" evidence="1">
    <location>
        <begin position="1"/>
        <end position="51"/>
    </location>
</feature>
<organism evidence="2">
    <name type="scientific">Candidatus Kentrum sp. UNK</name>
    <dbReference type="NCBI Taxonomy" id="2126344"/>
    <lineage>
        <taxon>Bacteria</taxon>
        <taxon>Pseudomonadati</taxon>
        <taxon>Pseudomonadota</taxon>
        <taxon>Gammaproteobacteria</taxon>
        <taxon>Candidatus Kentrum</taxon>
    </lineage>
</organism>
<accession>A0A451AF54</accession>